<dbReference type="GO" id="GO:0006308">
    <property type="term" value="P:DNA catabolic process"/>
    <property type="evidence" value="ECO:0007669"/>
    <property type="project" value="UniProtKB-UniRule"/>
</dbReference>
<dbReference type="RefSeq" id="WP_188504577.1">
    <property type="nucleotide sequence ID" value="NZ_BMER01000001.1"/>
</dbReference>
<evidence type="ECO:0000313" key="8">
    <source>
        <dbReference type="EMBL" id="GGG77980.1"/>
    </source>
</evidence>
<dbReference type="PANTHER" id="PTHR30008:SF0">
    <property type="entry name" value="EXODEOXYRIBONUCLEASE 7 LARGE SUBUNIT"/>
    <property type="match status" value="1"/>
</dbReference>
<evidence type="ECO:0000256" key="4">
    <source>
        <dbReference type="ARBA" id="ARBA00022839"/>
    </source>
</evidence>
<comment type="caution">
    <text evidence="8">The sequence shown here is derived from an EMBL/GenBank/DDBJ whole genome shotgun (WGS) entry which is preliminary data.</text>
</comment>
<reference evidence="8" key="1">
    <citation type="journal article" date="2014" name="Int. J. Syst. Evol. Microbiol.">
        <title>Complete genome sequence of Corynebacterium casei LMG S-19264T (=DSM 44701T), isolated from a smear-ripened cheese.</title>
        <authorList>
            <consortium name="US DOE Joint Genome Institute (JGI-PGF)"/>
            <person name="Walter F."/>
            <person name="Albersmeier A."/>
            <person name="Kalinowski J."/>
            <person name="Ruckert C."/>
        </authorList>
    </citation>
    <scope>NUCLEOTIDE SEQUENCE</scope>
    <source>
        <strain evidence="8">CGMCC 1.12195</strain>
    </source>
</reference>
<dbReference type="InterPro" id="IPR020579">
    <property type="entry name" value="Exonuc_VII_lsu_C"/>
</dbReference>
<dbReference type="Pfam" id="PF02601">
    <property type="entry name" value="Exonuc_VII_L"/>
    <property type="match status" value="1"/>
</dbReference>
<organism evidence="8 9">
    <name type="scientific">Parapedobacter pyrenivorans</name>
    <dbReference type="NCBI Taxonomy" id="1305674"/>
    <lineage>
        <taxon>Bacteria</taxon>
        <taxon>Pseudomonadati</taxon>
        <taxon>Bacteroidota</taxon>
        <taxon>Sphingobacteriia</taxon>
        <taxon>Sphingobacteriales</taxon>
        <taxon>Sphingobacteriaceae</taxon>
        <taxon>Parapedobacter</taxon>
    </lineage>
</organism>
<sequence>MPEKLFDKAVFSLAEVARSIQKAIAARYKSVYWIKAEMNKLNHYAHSGHCYPELVEKMDGKVIAEMRSVLWNGDYRRVNQRFIEITGEPLKNGVTILFQATISYDPLYGMTLRIMDIDPAYSLGELERERQESISRLKKEGIFQANKGLSLPVVPKRLAIISVETSKGYADFLKIVDGNPWGYRFEKTLFPALLQGDKSIPSIINQLTRIAEHSDAYDAVAIIRGGGGEVGLSSYNNYMLAAAIAKFPIPILTGIGHSTNETVSEMVAYKKAITPSELADFLIRRFHNFALSVSRARDIIIQRATQLLAVYKTSLNDTGRYFRLNSIHLVKQQQKALGHGRIQLNMASIMSLRQAQQQVLNAQQGLKTISLASLKNTKVDLTSTERSINLLDPQQVLGRGYSITRLNGRAVKSTDGIQKGDIVETSLASGNIISTVKELNPSDE</sequence>
<reference evidence="8" key="2">
    <citation type="submission" date="2020-09" db="EMBL/GenBank/DDBJ databases">
        <authorList>
            <person name="Sun Q."/>
            <person name="Zhou Y."/>
        </authorList>
    </citation>
    <scope>NUCLEOTIDE SEQUENCE</scope>
    <source>
        <strain evidence="8">CGMCC 1.12195</strain>
    </source>
</reference>
<evidence type="ECO:0000256" key="2">
    <source>
        <dbReference type="ARBA" id="ARBA00022722"/>
    </source>
</evidence>
<keyword evidence="2 5" id="KW-0540">Nuclease</keyword>
<evidence type="ECO:0000313" key="9">
    <source>
        <dbReference type="Proteomes" id="UP000660862"/>
    </source>
</evidence>
<evidence type="ECO:0000256" key="3">
    <source>
        <dbReference type="ARBA" id="ARBA00022801"/>
    </source>
</evidence>
<dbReference type="GO" id="GO:0005737">
    <property type="term" value="C:cytoplasm"/>
    <property type="evidence" value="ECO:0007669"/>
    <property type="project" value="UniProtKB-SubCell"/>
</dbReference>
<dbReference type="Proteomes" id="UP000660862">
    <property type="component" value="Unassembled WGS sequence"/>
</dbReference>
<evidence type="ECO:0000259" key="6">
    <source>
        <dbReference type="Pfam" id="PF02601"/>
    </source>
</evidence>
<keyword evidence="4 5" id="KW-0269">Exonuclease</keyword>
<dbReference type="InterPro" id="IPR003753">
    <property type="entry name" value="Exonuc_VII_L"/>
</dbReference>
<comment type="similarity">
    <text evidence="5">Belongs to the XseA family.</text>
</comment>
<dbReference type="GO" id="GO:0009318">
    <property type="term" value="C:exodeoxyribonuclease VII complex"/>
    <property type="evidence" value="ECO:0007669"/>
    <property type="project" value="UniProtKB-UniRule"/>
</dbReference>
<feature type="domain" description="OB-fold nucleic acid binding" evidence="7">
    <location>
        <begin position="11"/>
        <end position="117"/>
    </location>
</feature>
<dbReference type="PANTHER" id="PTHR30008">
    <property type="entry name" value="EXODEOXYRIBONUCLEASE 7 LARGE SUBUNIT"/>
    <property type="match status" value="1"/>
</dbReference>
<dbReference type="Pfam" id="PF13742">
    <property type="entry name" value="tRNA_anti_2"/>
    <property type="match status" value="1"/>
</dbReference>
<dbReference type="NCBIfam" id="TIGR00237">
    <property type="entry name" value="xseA"/>
    <property type="match status" value="1"/>
</dbReference>
<evidence type="ECO:0000256" key="5">
    <source>
        <dbReference type="RuleBase" id="RU004355"/>
    </source>
</evidence>
<evidence type="ECO:0000256" key="1">
    <source>
        <dbReference type="ARBA" id="ARBA00022490"/>
    </source>
</evidence>
<accession>A0A917HGQ7</accession>
<keyword evidence="3 5" id="KW-0378">Hydrolase</keyword>
<protein>
    <recommendedName>
        <fullName evidence="5">Exodeoxyribonuclease 7 large subunit</fullName>
        <ecNumber evidence="5">3.1.11.6</ecNumber>
    </recommendedName>
</protein>
<name>A0A917HGQ7_9SPHI</name>
<dbReference type="InterPro" id="IPR025824">
    <property type="entry name" value="OB-fold_nuc-bd_dom"/>
</dbReference>
<feature type="domain" description="Exonuclease VII large subunit C-terminal" evidence="6">
    <location>
        <begin position="143"/>
        <end position="433"/>
    </location>
</feature>
<evidence type="ECO:0000259" key="7">
    <source>
        <dbReference type="Pfam" id="PF13742"/>
    </source>
</evidence>
<dbReference type="GO" id="GO:0008855">
    <property type="term" value="F:exodeoxyribonuclease VII activity"/>
    <property type="evidence" value="ECO:0007669"/>
    <property type="project" value="UniProtKB-UniRule"/>
</dbReference>
<dbReference type="CDD" id="cd04489">
    <property type="entry name" value="ExoVII_LU_OBF"/>
    <property type="match status" value="1"/>
</dbReference>
<keyword evidence="1" id="KW-0963">Cytoplasm</keyword>
<gene>
    <name evidence="8" type="primary">xseA</name>
    <name evidence="8" type="ORF">GCM10007415_07460</name>
</gene>
<comment type="catalytic activity">
    <reaction evidence="5">
        <text>Exonucleolytic cleavage in either 5'- to 3'- or 3'- to 5'-direction to yield nucleoside 5'-phosphates.</text>
        <dbReference type="EC" id="3.1.11.6"/>
    </reaction>
</comment>
<dbReference type="GO" id="GO:0003676">
    <property type="term" value="F:nucleic acid binding"/>
    <property type="evidence" value="ECO:0007669"/>
    <property type="project" value="InterPro"/>
</dbReference>
<dbReference type="AlphaFoldDB" id="A0A917HGQ7"/>
<dbReference type="EMBL" id="BMER01000001">
    <property type="protein sequence ID" value="GGG77980.1"/>
    <property type="molecule type" value="Genomic_DNA"/>
</dbReference>
<proteinExistence type="inferred from homology"/>
<comment type="subcellular location">
    <subcellularLocation>
        <location evidence="5">Cytoplasm</location>
    </subcellularLocation>
</comment>
<dbReference type="EC" id="3.1.11.6" evidence="5"/>
<keyword evidence="9" id="KW-1185">Reference proteome</keyword>